<sequence length="151" mass="18003">RPLTRYFPVTDSNFDLRQYIEMSGHNLDINRDVQVESFRCSGYLQKMGRKWKKWKRRWFVFDRCKRNLSCYTSEFDLQSTTRTAPAPTSAYYFQAIRDVFADHLHMVKSPYPDYTFCVKLTDRGLFLMANSCDVMRIWIDVIFTGAEGFQE</sequence>
<evidence type="ECO:0000313" key="3">
    <source>
        <dbReference type="EnsemblMetazoa" id="HelroP74851"/>
    </source>
</evidence>
<dbReference type="SUPFAM" id="SSF50729">
    <property type="entry name" value="PH domain-like"/>
    <property type="match status" value="1"/>
</dbReference>
<reference evidence="3" key="3">
    <citation type="submission" date="2015-06" db="UniProtKB">
        <authorList>
            <consortium name="EnsemblMetazoa"/>
        </authorList>
    </citation>
    <scope>IDENTIFICATION</scope>
</reference>
<dbReference type="InterPro" id="IPR011993">
    <property type="entry name" value="PH-like_dom_sf"/>
</dbReference>
<dbReference type="OMA" id="YIEMSGH"/>
<organism evidence="3 4">
    <name type="scientific">Helobdella robusta</name>
    <name type="common">Californian leech</name>
    <dbReference type="NCBI Taxonomy" id="6412"/>
    <lineage>
        <taxon>Eukaryota</taxon>
        <taxon>Metazoa</taxon>
        <taxon>Spiralia</taxon>
        <taxon>Lophotrochozoa</taxon>
        <taxon>Annelida</taxon>
        <taxon>Clitellata</taxon>
        <taxon>Hirudinea</taxon>
        <taxon>Rhynchobdellida</taxon>
        <taxon>Glossiphoniidae</taxon>
        <taxon>Helobdella</taxon>
    </lineage>
</organism>
<dbReference type="RefSeq" id="XP_009013501.1">
    <property type="nucleotide sequence ID" value="XM_009015253.1"/>
</dbReference>
<dbReference type="PANTHER" id="PTHR12156">
    <property type="entry name" value="PLECKSTRIN HOMOLOGY-LIKE DOMAIN, FAMILY B, MEMBER 3"/>
    <property type="match status" value="1"/>
</dbReference>
<dbReference type="InParanoid" id="T1G1W5"/>
<keyword evidence="4" id="KW-1185">Reference proteome</keyword>
<dbReference type="PROSITE" id="PS50003">
    <property type="entry name" value="PH_DOMAIN"/>
    <property type="match status" value="1"/>
</dbReference>
<dbReference type="PANTHER" id="PTHR12156:SF5">
    <property type="entry name" value="FI18040P1"/>
    <property type="match status" value="1"/>
</dbReference>
<protein>
    <recommendedName>
        <fullName evidence="1">PH domain-containing protein</fullName>
    </recommendedName>
</protein>
<dbReference type="CTD" id="20215063"/>
<dbReference type="InterPro" id="IPR052212">
    <property type="entry name" value="PH-like_domain"/>
</dbReference>
<dbReference type="SMART" id="SM00233">
    <property type="entry name" value="PH"/>
    <property type="match status" value="1"/>
</dbReference>
<dbReference type="Pfam" id="PF00169">
    <property type="entry name" value="PH"/>
    <property type="match status" value="1"/>
</dbReference>
<evidence type="ECO:0000313" key="2">
    <source>
        <dbReference type="EMBL" id="ESO08571.1"/>
    </source>
</evidence>
<dbReference type="Proteomes" id="UP000015101">
    <property type="component" value="Unassembled WGS sequence"/>
</dbReference>
<dbReference type="OrthoDB" id="6020705at2759"/>
<dbReference type="KEGG" id="hro:HELRODRAFT_74851"/>
<dbReference type="GeneID" id="20215063"/>
<proteinExistence type="predicted"/>
<dbReference type="InterPro" id="IPR001849">
    <property type="entry name" value="PH_domain"/>
</dbReference>
<dbReference type="Gene3D" id="2.30.29.30">
    <property type="entry name" value="Pleckstrin-homology domain (PH domain)/Phosphotyrosine-binding domain (PTB)"/>
    <property type="match status" value="1"/>
</dbReference>
<gene>
    <name evidence="3" type="primary">20215063</name>
    <name evidence="2" type="ORF">HELRODRAFT_74851</name>
</gene>
<feature type="domain" description="PH" evidence="1">
    <location>
        <begin position="37"/>
        <end position="147"/>
    </location>
</feature>
<name>T1G1W5_HELRO</name>
<dbReference type="EnsemblMetazoa" id="HelroT74851">
    <property type="protein sequence ID" value="HelroP74851"/>
    <property type="gene ID" value="HelroG74851"/>
</dbReference>
<evidence type="ECO:0000313" key="4">
    <source>
        <dbReference type="Proteomes" id="UP000015101"/>
    </source>
</evidence>
<accession>T1G1W5</accession>
<dbReference type="HOGENOM" id="CLU_073426_2_0_1"/>
<evidence type="ECO:0000259" key="1">
    <source>
        <dbReference type="PROSITE" id="PS50003"/>
    </source>
</evidence>
<dbReference type="EMBL" id="AMQM01003288">
    <property type="status" value="NOT_ANNOTATED_CDS"/>
    <property type="molecule type" value="Genomic_DNA"/>
</dbReference>
<dbReference type="EMBL" id="KB096080">
    <property type="protein sequence ID" value="ESO08571.1"/>
    <property type="molecule type" value="Genomic_DNA"/>
</dbReference>
<reference evidence="2 4" key="2">
    <citation type="journal article" date="2013" name="Nature">
        <title>Insights into bilaterian evolution from three spiralian genomes.</title>
        <authorList>
            <person name="Simakov O."/>
            <person name="Marletaz F."/>
            <person name="Cho S.J."/>
            <person name="Edsinger-Gonzales E."/>
            <person name="Havlak P."/>
            <person name="Hellsten U."/>
            <person name="Kuo D.H."/>
            <person name="Larsson T."/>
            <person name="Lv J."/>
            <person name="Arendt D."/>
            <person name="Savage R."/>
            <person name="Osoegawa K."/>
            <person name="de Jong P."/>
            <person name="Grimwood J."/>
            <person name="Chapman J.A."/>
            <person name="Shapiro H."/>
            <person name="Aerts A."/>
            <person name="Otillar R.P."/>
            <person name="Terry A.Y."/>
            <person name="Boore J.L."/>
            <person name="Grigoriev I.V."/>
            <person name="Lindberg D.R."/>
            <person name="Seaver E.C."/>
            <person name="Weisblat D.A."/>
            <person name="Putnam N.H."/>
            <person name="Rokhsar D.S."/>
        </authorList>
    </citation>
    <scope>NUCLEOTIDE SEQUENCE</scope>
</reference>
<dbReference type="AlphaFoldDB" id="T1G1W5"/>
<reference evidence="4" key="1">
    <citation type="submission" date="2012-12" db="EMBL/GenBank/DDBJ databases">
        <authorList>
            <person name="Hellsten U."/>
            <person name="Grimwood J."/>
            <person name="Chapman J.A."/>
            <person name="Shapiro H."/>
            <person name="Aerts A."/>
            <person name="Otillar R.P."/>
            <person name="Terry A.Y."/>
            <person name="Boore J.L."/>
            <person name="Simakov O."/>
            <person name="Marletaz F."/>
            <person name="Cho S.-J."/>
            <person name="Edsinger-Gonzales E."/>
            <person name="Havlak P."/>
            <person name="Kuo D.-H."/>
            <person name="Larsson T."/>
            <person name="Lv J."/>
            <person name="Arendt D."/>
            <person name="Savage R."/>
            <person name="Osoegawa K."/>
            <person name="de Jong P."/>
            <person name="Lindberg D.R."/>
            <person name="Seaver E.C."/>
            <person name="Weisblat D.A."/>
            <person name="Putnam N.H."/>
            <person name="Grigoriev I.V."/>
            <person name="Rokhsar D.S."/>
        </authorList>
    </citation>
    <scope>NUCLEOTIDE SEQUENCE</scope>
</reference>
<dbReference type="eggNOG" id="ENOG502QPZY">
    <property type="taxonomic scope" value="Eukaryota"/>
</dbReference>